<dbReference type="GO" id="GO:0015074">
    <property type="term" value="P:DNA integration"/>
    <property type="evidence" value="ECO:0007669"/>
    <property type="project" value="UniProtKB-KW"/>
</dbReference>
<dbReference type="RefSeq" id="WP_303395881.1">
    <property type="nucleotide sequence ID" value="NZ_CAWOLF010000013.1"/>
</dbReference>
<name>A0A4R4J748_PHOLU</name>
<evidence type="ECO:0000259" key="4">
    <source>
        <dbReference type="PROSITE" id="PS51736"/>
    </source>
</evidence>
<dbReference type="SUPFAM" id="SSF53041">
    <property type="entry name" value="Resolvase-like"/>
    <property type="match status" value="1"/>
</dbReference>
<organism evidence="5 6">
    <name type="scientific">Photorhabdus luminescens subsp. mexicana</name>
    <dbReference type="NCBI Taxonomy" id="2100167"/>
    <lineage>
        <taxon>Bacteria</taxon>
        <taxon>Pseudomonadati</taxon>
        <taxon>Pseudomonadota</taxon>
        <taxon>Gammaproteobacteria</taxon>
        <taxon>Enterobacterales</taxon>
        <taxon>Morganellaceae</taxon>
        <taxon>Photorhabdus</taxon>
    </lineage>
</organism>
<dbReference type="PROSITE" id="PS51736">
    <property type="entry name" value="RECOMBINASES_3"/>
    <property type="match status" value="1"/>
</dbReference>
<dbReference type="InterPro" id="IPR036162">
    <property type="entry name" value="Resolvase-like_N_sf"/>
</dbReference>
<dbReference type="Gene3D" id="3.40.50.1390">
    <property type="entry name" value="Resolvase, N-terminal catalytic domain"/>
    <property type="match status" value="1"/>
</dbReference>
<dbReference type="GO" id="GO:0003677">
    <property type="term" value="F:DNA binding"/>
    <property type="evidence" value="ECO:0007669"/>
    <property type="project" value="UniProtKB-KW"/>
</dbReference>
<keyword evidence="3" id="KW-0233">DNA recombination</keyword>
<evidence type="ECO:0000256" key="3">
    <source>
        <dbReference type="ARBA" id="ARBA00023172"/>
    </source>
</evidence>
<proteinExistence type="predicted"/>
<dbReference type="InterPro" id="IPR006118">
    <property type="entry name" value="Recombinase_CS"/>
</dbReference>
<dbReference type="Proteomes" id="UP000295550">
    <property type="component" value="Unassembled WGS sequence"/>
</dbReference>
<dbReference type="GO" id="GO:0000150">
    <property type="term" value="F:DNA strand exchange activity"/>
    <property type="evidence" value="ECO:0007669"/>
    <property type="project" value="InterPro"/>
</dbReference>
<sequence>MLASQPCLKDAEMVLREGDALVVWKLDRLGRSIQHLI</sequence>
<feature type="domain" description="Resolvase/invertase-type recombinase catalytic" evidence="4">
    <location>
        <begin position="1"/>
        <end position="37"/>
    </location>
</feature>
<evidence type="ECO:0000313" key="6">
    <source>
        <dbReference type="Proteomes" id="UP000295550"/>
    </source>
</evidence>
<evidence type="ECO:0000256" key="1">
    <source>
        <dbReference type="ARBA" id="ARBA00022908"/>
    </source>
</evidence>
<dbReference type="Pfam" id="PF00239">
    <property type="entry name" value="Resolvase"/>
    <property type="match status" value="1"/>
</dbReference>
<comment type="caution">
    <text evidence="5">The sequence shown here is derived from an EMBL/GenBank/DDBJ whole genome shotgun (WGS) entry which is preliminary data.</text>
</comment>
<keyword evidence="2" id="KW-0238">DNA-binding</keyword>
<evidence type="ECO:0000256" key="2">
    <source>
        <dbReference type="ARBA" id="ARBA00023125"/>
    </source>
</evidence>
<evidence type="ECO:0000313" key="5">
    <source>
        <dbReference type="EMBL" id="TDB49071.1"/>
    </source>
</evidence>
<dbReference type="PROSITE" id="PS00398">
    <property type="entry name" value="RECOMBINASES_2"/>
    <property type="match status" value="1"/>
</dbReference>
<dbReference type="AlphaFoldDB" id="A0A4R4J748"/>
<gene>
    <name evidence="5" type="ORF">C5468_13480</name>
</gene>
<dbReference type="EMBL" id="PUJX01000013">
    <property type="protein sequence ID" value="TDB49071.1"/>
    <property type="molecule type" value="Genomic_DNA"/>
</dbReference>
<protein>
    <recommendedName>
        <fullName evidence="4">Resolvase/invertase-type recombinase catalytic domain-containing protein</fullName>
    </recommendedName>
</protein>
<reference evidence="5 6" key="1">
    <citation type="journal article" date="2019" name="Int. J. Syst. Evol. Microbiol.">
        <title>Photorhabdus khanii subsp. guanajuatensis subsp. nov., isolated from Heterorhabditis atacamensis, and Photorhabdus luminescens subsp. mexicana subsp. nov., isolated from Heterorhabditis mexicana entomopathogenic nematodes.</title>
        <authorList>
            <person name="Machado R.A.R."/>
            <person name="Bruno P."/>
            <person name="Arce C.C.M."/>
            <person name="Liechti N."/>
            <person name="Kohler A."/>
            <person name="Bernal J."/>
            <person name="Bruggmann R."/>
            <person name="Turlings T.C.J."/>
        </authorList>
    </citation>
    <scope>NUCLEOTIDE SEQUENCE [LARGE SCALE GENOMIC DNA]</scope>
    <source>
        <strain evidence="5 6">MEX47-22</strain>
    </source>
</reference>
<accession>A0A4R4J748</accession>
<dbReference type="InterPro" id="IPR006119">
    <property type="entry name" value="Resolv_N"/>
</dbReference>
<keyword evidence="1" id="KW-0229">DNA integration</keyword>